<dbReference type="GO" id="GO:0005737">
    <property type="term" value="C:cytoplasm"/>
    <property type="evidence" value="ECO:0007669"/>
    <property type="project" value="TreeGrafter"/>
</dbReference>
<accession>A0A914V7I1</accession>
<evidence type="ECO:0000256" key="3">
    <source>
        <dbReference type="ARBA" id="ARBA00022989"/>
    </source>
</evidence>
<dbReference type="PANTHER" id="PTHR12953">
    <property type="entry name" value="MEMBRANE PROTEIN CH1 RELATED"/>
    <property type="match status" value="1"/>
</dbReference>
<evidence type="ECO:0000256" key="1">
    <source>
        <dbReference type="ARBA" id="ARBA00004370"/>
    </source>
</evidence>
<dbReference type="WBParaSite" id="PSAMB.scaffold15410size1590.g36502.t1">
    <property type="protein sequence ID" value="PSAMB.scaffold15410size1590.g36502.t1"/>
    <property type="gene ID" value="PSAMB.scaffold15410size1590.g36502"/>
</dbReference>
<evidence type="ECO:0000256" key="6">
    <source>
        <dbReference type="SAM" id="Phobius"/>
    </source>
</evidence>
<keyword evidence="4 6" id="KW-0472">Membrane</keyword>
<evidence type="ECO:0000313" key="7">
    <source>
        <dbReference type="Proteomes" id="UP000887566"/>
    </source>
</evidence>
<protein>
    <submittedName>
        <fullName evidence="8">Uncharacterized protein</fullName>
    </submittedName>
</protein>
<feature type="region of interest" description="Disordered" evidence="5">
    <location>
        <begin position="7"/>
        <end position="33"/>
    </location>
</feature>
<evidence type="ECO:0000256" key="5">
    <source>
        <dbReference type="SAM" id="MobiDB-lite"/>
    </source>
</evidence>
<reference evidence="8" key="1">
    <citation type="submission" date="2022-11" db="UniProtKB">
        <authorList>
            <consortium name="WormBaseParasite"/>
        </authorList>
    </citation>
    <scope>IDENTIFICATION</scope>
</reference>
<dbReference type="AlphaFoldDB" id="A0A914V7I1"/>
<evidence type="ECO:0000256" key="4">
    <source>
        <dbReference type="ARBA" id="ARBA00023136"/>
    </source>
</evidence>
<comment type="subcellular location">
    <subcellularLocation>
        <location evidence="1">Membrane</location>
    </subcellularLocation>
</comment>
<keyword evidence="3 6" id="KW-1133">Transmembrane helix</keyword>
<proteinExistence type="predicted"/>
<dbReference type="PANTHER" id="PTHR12953:SF0">
    <property type="entry name" value="SUN DOMAIN-CONTAINING OSSIFICATION FACTOR"/>
    <property type="match status" value="1"/>
</dbReference>
<keyword evidence="2 6" id="KW-0812">Transmembrane</keyword>
<dbReference type="Proteomes" id="UP000887566">
    <property type="component" value="Unplaced"/>
</dbReference>
<evidence type="ECO:0000256" key="2">
    <source>
        <dbReference type="ARBA" id="ARBA00022692"/>
    </source>
</evidence>
<dbReference type="GO" id="GO:0034975">
    <property type="term" value="P:protein folding in endoplasmic reticulum"/>
    <property type="evidence" value="ECO:0007669"/>
    <property type="project" value="TreeGrafter"/>
</dbReference>
<feature type="transmembrane region" description="Helical" evidence="6">
    <location>
        <begin position="263"/>
        <end position="282"/>
    </location>
</feature>
<evidence type="ECO:0000313" key="8">
    <source>
        <dbReference type="WBParaSite" id="PSAMB.scaffold15410size1590.g36502.t1"/>
    </source>
</evidence>
<name>A0A914V7I1_9BILA</name>
<feature type="compositionally biased region" description="Low complexity" evidence="5">
    <location>
        <begin position="18"/>
        <end position="28"/>
    </location>
</feature>
<feature type="region of interest" description="Disordered" evidence="5">
    <location>
        <begin position="113"/>
        <end position="135"/>
    </location>
</feature>
<dbReference type="InterPro" id="IPR045120">
    <property type="entry name" value="Suco/Slp1-like"/>
</dbReference>
<organism evidence="7 8">
    <name type="scientific">Plectus sambesii</name>
    <dbReference type="NCBI Taxonomy" id="2011161"/>
    <lineage>
        <taxon>Eukaryota</taxon>
        <taxon>Metazoa</taxon>
        <taxon>Ecdysozoa</taxon>
        <taxon>Nematoda</taxon>
        <taxon>Chromadorea</taxon>
        <taxon>Plectida</taxon>
        <taxon>Plectina</taxon>
        <taxon>Plectoidea</taxon>
        <taxon>Plectidae</taxon>
        <taxon>Plectus</taxon>
    </lineage>
</organism>
<dbReference type="GO" id="GO:0016020">
    <property type="term" value="C:membrane"/>
    <property type="evidence" value="ECO:0007669"/>
    <property type="project" value="UniProtKB-SubCell"/>
</dbReference>
<sequence>TTFCYLFNPMKRRPSEPQPTLTNQPTPTSSHSVIPTTNEAAAVVDSRTVPHAVETTAKAKRHRRRRDSRSAFLALLRRYMNEAHGVQSSRTAPVNRATSGTATPTVQLPAAVPSPTAVPQKPAPLAPTVSMPGGSTNHKESVFIKLNNRIRSLEVNISLSSQYLSEMSRQYVSQMNEIRQQYEHTSKTANDTNHAAVDAKRELTARIDKLQTAIDKLDAKIASSIHPGPLDDIDVDDMEGTEVAPLLPAHLLDDGKRWTTEEVLVFVVIAQLITTTLVMLIARCCRRKVVVMDAETVRKLVDEQLLARNAQLNVPVLERCATPPVADRFVFGDIADGKIFRYSSLYIRRFSFCDSHVSLISF</sequence>
<keyword evidence="7" id="KW-1185">Reference proteome</keyword>